<dbReference type="HOGENOM" id="CLU_657394_0_0_1"/>
<dbReference type="InterPro" id="IPR051426">
    <property type="entry name" value="Peflin/Sorcin_CaBP"/>
</dbReference>
<feature type="compositionally biased region" description="Low complexity" evidence="6">
    <location>
        <begin position="50"/>
        <end position="70"/>
    </location>
</feature>
<dbReference type="STRING" id="294747.C5M7H3"/>
<dbReference type="OrthoDB" id="186625at2759"/>
<dbReference type="AlphaFoldDB" id="C5M7H3"/>
<dbReference type="InterPro" id="IPR018247">
    <property type="entry name" value="EF_Hand_1_Ca_BS"/>
</dbReference>
<feature type="domain" description="EF-hand" evidence="7">
    <location>
        <begin position="175"/>
        <end position="210"/>
    </location>
</feature>
<evidence type="ECO:0000256" key="3">
    <source>
        <dbReference type="ARBA" id="ARBA00022723"/>
    </source>
</evidence>
<dbReference type="eggNOG" id="KOG0037">
    <property type="taxonomic scope" value="Eukaryota"/>
</dbReference>
<feature type="compositionally biased region" description="Low complexity" evidence="6">
    <location>
        <begin position="132"/>
        <end position="149"/>
    </location>
</feature>
<evidence type="ECO:0000313" key="8">
    <source>
        <dbReference type="EMBL" id="EER34943.1"/>
    </source>
</evidence>
<keyword evidence="9" id="KW-1185">Reference proteome</keyword>
<dbReference type="KEGG" id="ctp:CTRG_01805"/>
<dbReference type="SUPFAM" id="SSF47473">
    <property type="entry name" value="EF-hand"/>
    <property type="match status" value="1"/>
</dbReference>
<keyword evidence="3" id="KW-0479">Metal-binding</keyword>
<feature type="domain" description="EF-hand" evidence="7">
    <location>
        <begin position="244"/>
        <end position="279"/>
    </location>
</feature>
<accession>C5M7H3</accession>
<dbReference type="PROSITE" id="PS00018">
    <property type="entry name" value="EF_HAND_1"/>
    <property type="match status" value="2"/>
</dbReference>
<dbReference type="PANTHER" id="PTHR46212">
    <property type="entry name" value="PEFLIN"/>
    <property type="match status" value="1"/>
</dbReference>
<evidence type="ECO:0000256" key="2">
    <source>
        <dbReference type="ARBA" id="ARBA00022490"/>
    </source>
</evidence>
<feature type="compositionally biased region" description="Low complexity" evidence="6">
    <location>
        <begin position="96"/>
        <end position="125"/>
    </location>
</feature>
<dbReference type="CDD" id="cd16180">
    <property type="entry name" value="EFh_PEF_Group_I"/>
    <property type="match status" value="1"/>
</dbReference>
<dbReference type="PANTHER" id="PTHR46212:SF3">
    <property type="entry name" value="GH27120P"/>
    <property type="match status" value="1"/>
</dbReference>
<dbReference type="InterPro" id="IPR011992">
    <property type="entry name" value="EF-hand-dom_pair"/>
</dbReference>
<feature type="compositionally biased region" description="Polar residues" evidence="6">
    <location>
        <begin position="31"/>
        <end position="40"/>
    </location>
</feature>
<evidence type="ECO:0000256" key="1">
    <source>
        <dbReference type="ARBA" id="ARBA00004496"/>
    </source>
</evidence>
<dbReference type="GO" id="GO:0005737">
    <property type="term" value="C:cytoplasm"/>
    <property type="evidence" value="ECO:0007669"/>
    <property type="project" value="UniProtKB-SubCell"/>
</dbReference>
<dbReference type="EMBL" id="GG692396">
    <property type="protein sequence ID" value="EER34943.1"/>
    <property type="molecule type" value="Genomic_DNA"/>
</dbReference>
<keyword evidence="2" id="KW-0963">Cytoplasm</keyword>
<evidence type="ECO:0000259" key="7">
    <source>
        <dbReference type="PROSITE" id="PS50222"/>
    </source>
</evidence>
<dbReference type="InterPro" id="IPR002048">
    <property type="entry name" value="EF_hand_dom"/>
</dbReference>
<dbReference type="RefSeq" id="XP_002547498.1">
    <property type="nucleotide sequence ID" value="XM_002547452.1"/>
</dbReference>
<sequence length="348" mass="40256">MNELPPQPTPQQSYGQQDSQQSHHHNMNRKYPQQSHQIPQKVTYRPPPQQQQQQVPPQQQYQQYSSSPHQEYFQQAPAQNYQQSGQYAPGPQYSNQQQHVPPQAAPVQQYANQQPPANYQHRPSYTSPPPSQQQIYQQQQQQYQAPYTSNGNYSKRNASKESVESSKTTSSSKQKLESELRIVFEKVDTNRSGRISAKELSYALLNFDRTRFQDSTIRLMINLFSTSDSSSKSLTFEQFVSLWKYLSAYKKLFIQADANKSGDISFGEFQKILEQIGYKLDIDLVLHLFQKYAMHENGGIGKLKFDNFIELLVYLRKLTDVFKKYDKDLSGTATISFSSFLFEVSNLN</sequence>
<dbReference type="GeneID" id="8300470"/>
<feature type="compositionally biased region" description="Low complexity" evidence="6">
    <location>
        <begin position="11"/>
        <end position="20"/>
    </location>
</feature>
<keyword evidence="4" id="KW-0677">Repeat</keyword>
<keyword evidence="5" id="KW-0106">Calcium</keyword>
<dbReference type="VEuPathDB" id="FungiDB:CTRG_01805"/>
<dbReference type="PROSITE" id="PS50222">
    <property type="entry name" value="EF_HAND_2"/>
    <property type="match status" value="2"/>
</dbReference>
<dbReference type="SMART" id="SM00054">
    <property type="entry name" value="EFh"/>
    <property type="match status" value="3"/>
</dbReference>
<feature type="compositionally biased region" description="Polar residues" evidence="6">
    <location>
        <begin position="72"/>
        <end position="86"/>
    </location>
</feature>
<dbReference type="Proteomes" id="UP000002037">
    <property type="component" value="Unassembled WGS sequence"/>
</dbReference>
<comment type="subcellular location">
    <subcellularLocation>
        <location evidence="1">Cytoplasm</location>
    </subcellularLocation>
</comment>
<feature type="region of interest" description="Disordered" evidence="6">
    <location>
        <begin position="1"/>
        <end position="172"/>
    </location>
</feature>
<organism evidence="8 9">
    <name type="scientific">Candida tropicalis (strain ATCC MYA-3404 / T1)</name>
    <name type="common">Yeast</name>
    <dbReference type="NCBI Taxonomy" id="294747"/>
    <lineage>
        <taxon>Eukaryota</taxon>
        <taxon>Fungi</taxon>
        <taxon>Dikarya</taxon>
        <taxon>Ascomycota</taxon>
        <taxon>Saccharomycotina</taxon>
        <taxon>Pichiomycetes</taxon>
        <taxon>Debaryomycetaceae</taxon>
        <taxon>Candida/Lodderomyces clade</taxon>
        <taxon>Candida</taxon>
    </lineage>
</organism>
<dbReference type="Gene3D" id="1.10.238.10">
    <property type="entry name" value="EF-hand"/>
    <property type="match status" value="1"/>
</dbReference>
<name>C5M7H3_CANTT</name>
<evidence type="ECO:0000256" key="4">
    <source>
        <dbReference type="ARBA" id="ARBA00022737"/>
    </source>
</evidence>
<dbReference type="Pfam" id="PF13202">
    <property type="entry name" value="EF-hand_5"/>
    <property type="match status" value="2"/>
</dbReference>
<evidence type="ECO:0000256" key="6">
    <source>
        <dbReference type="SAM" id="MobiDB-lite"/>
    </source>
</evidence>
<dbReference type="GO" id="GO:0048306">
    <property type="term" value="F:calcium-dependent protein binding"/>
    <property type="evidence" value="ECO:0007669"/>
    <property type="project" value="UniProtKB-ARBA"/>
</dbReference>
<protein>
    <recommendedName>
        <fullName evidence="7">EF-hand domain-containing protein</fullName>
    </recommendedName>
</protein>
<evidence type="ECO:0000313" key="9">
    <source>
        <dbReference type="Proteomes" id="UP000002037"/>
    </source>
</evidence>
<reference evidence="8 9" key="1">
    <citation type="journal article" date="2009" name="Nature">
        <title>Evolution of pathogenicity and sexual reproduction in eight Candida genomes.</title>
        <authorList>
            <person name="Butler G."/>
            <person name="Rasmussen M.D."/>
            <person name="Lin M.F."/>
            <person name="Santos M.A."/>
            <person name="Sakthikumar S."/>
            <person name="Munro C.A."/>
            <person name="Rheinbay E."/>
            <person name="Grabherr M."/>
            <person name="Forche A."/>
            <person name="Reedy J.L."/>
            <person name="Agrafioti I."/>
            <person name="Arnaud M.B."/>
            <person name="Bates S."/>
            <person name="Brown A.J."/>
            <person name="Brunke S."/>
            <person name="Costanzo M.C."/>
            <person name="Fitzpatrick D.A."/>
            <person name="de Groot P.W."/>
            <person name="Harris D."/>
            <person name="Hoyer L.L."/>
            <person name="Hube B."/>
            <person name="Klis F.M."/>
            <person name="Kodira C."/>
            <person name="Lennard N."/>
            <person name="Logue M.E."/>
            <person name="Martin R."/>
            <person name="Neiman A.M."/>
            <person name="Nikolaou E."/>
            <person name="Quail M.A."/>
            <person name="Quinn J."/>
            <person name="Santos M.C."/>
            <person name="Schmitzberger F.F."/>
            <person name="Sherlock G."/>
            <person name="Shah P."/>
            <person name="Silverstein K.A."/>
            <person name="Skrzypek M.S."/>
            <person name="Soll D."/>
            <person name="Staggs R."/>
            <person name="Stansfield I."/>
            <person name="Stumpf M.P."/>
            <person name="Sudbery P.E."/>
            <person name="Srikantha T."/>
            <person name="Zeng Q."/>
            <person name="Berman J."/>
            <person name="Berriman M."/>
            <person name="Heitman J."/>
            <person name="Gow N.A."/>
            <person name="Lorenz M.C."/>
            <person name="Birren B.W."/>
            <person name="Kellis M."/>
            <person name="Cuomo C.A."/>
        </authorList>
    </citation>
    <scope>NUCLEOTIDE SEQUENCE [LARGE SCALE GENOMIC DNA]</scope>
    <source>
        <strain evidence="9">ATCC MYA-3404 / T1</strain>
    </source>
</reference>
<dbReference type="GO" id="GO:0005509">
    <property type="term" value="F:calcium ion binding"/>
    <property type="evidence" value="ECO:0007669"/>
    <property type="project" value="InterPro"/>
</dbReference>
<evidence type="ECO:0000256" key="5">
    <source>
        <dbReference type="ARBA" id="ARBA00022837"/>
    </source>
</evidence>
<proteinExistence type="predicted"/>
<gene>
    <name evidence="8" type="ORF">CTRG_01805</name>
</gene>